<dbReference type="PROSITE" id="PS00086">
    <property type="entry name" value="CYTOCHROME_P450"/>
    <property type="match status" value="2"/>
</dbReference>
<keyword evidence="3 10" id="KW-0349">Heme</keyword>
<dbReference type="SUPFAM" id="SSF48264">
    <property type="entry name" value="Cytochrome P450"/>
    <property type="match status" value="2"/>
</dbReference>
<dbReference type="PANTHER" id="PTHR47947:SF26">
    <property type="entry name" value="CYTOCHROME P450"/>
    <property type="match status" value="1"/>
</dbReference>
<organism evidence="11 12">
    <name type="scientific">Colocasia esculenta</name>
    <name type="common">Wild taro</name>
    <name type="synonym">Arum esculentum</name>
    <dbReference type="NCBI Taxonomy" id="4460"/>
    <lineage>
        <taxon>Eukaryota</taxon>
        <taxon>Viridiplantae</taxon>
        <taxon>Streptophyta</taxon>
        <taxon>Embryophyta</taxon>
        <taxon>Tracheophyta</taxon>
        <taxon>Spermatophyta</taxon>
        <taxon>Magnoliopsida</taxon>
        <taxon>Liliopsida</taxon>
        <taxon>Araceae</taxon>
        <taxon>Aroideae</taxon>
        <taxon>Colocasieae</taxon>
        <taxon>Colocasia</taxon>
    </lineage>
</organism>
<feature type="binding site" description="axial binding residue" evidence="10">
    <location>
        <position position="667"/>
    </location>
    <ligand>
        <name>heme</name>
        <dbReference type="ChEBI" id="CHEBI:30413"/>
    </ligand>
    <ligandPart>
        <name>Fe</name>
        <dbReference type="ChEBI" id="CHEBI:18248"/>
    </ligandPart>
</feature>
<keyword evidence="4" id="KW-0812">Transmembrane</keyword>
<keyword evidence="12" id="KW-1185">Reference proteome</keyword>
<keyword evidence="6" id="KW-1133">Transmembrane helix</keyword>
<dbReference type="PRINTS" id="PR00385">
    <property type="entry name" value="P450"/>
</dbReference>
<comment type="cofactor">
    <cofactor evidence="1 10">
        <name>heme</name>
        <dbReference type="ChEBI" id="CHEBI:30413"/>
    </cofactor>
</comment>
<dbReference type="Gene3D" id="1.10.630.10">
    <property type="entry name" value="Cytochrome P450"/>
    <property type="match status" value="2"/>
</dbReference>
<evidence type="ECO:0000256" key="7">
    <source>
        <dbReference type="ARBA" id="ARBA00023002"/>
    </source>
</evidence>
<dbReference type="InterPro" id="IPR002401">
    <property type="entry name" value="Cyt_P450_E_grp-I"/>
</dbReference>
<dbReference type="AlphaFoldDB" id="A0A843X6Y9"/>
<keyword evidence="5 10" id="KW-0479">Metal-binding</keyword>
<proteinExistence type="predicted"/>
<protein>
    <recommendedName>
        <fullName evidence="13">Cytochrome P450</fullName>
    </recommendedName>
</protein>
<dbReference type="GO" id="GO:0020037">
    <property type="term" value="F:heme binding"/>
    <property type="evidence" value="ECO:0007669"/>
    <property type="project" value="InterPro"/>
</dbReference>
<evidence type="ECO:0008006" key="13">
    <source>
        <dbReference type="Google" id="ProtNLM"/>
    </source>
</evidence>
<dbReference type="GO" id="GO:0005506">
    <property type="term" value="F:iron ion binding"/>
    <property type="evidence" value="ECO:0007669"/>
    <property type="project" value="InterPro"/>
</dbReference>
<keyword evidence="9" id="KW-0472">Membrane</keyword>
<dbReference type="InterPro" id="IPR001128">
    <property type="entry name" value="Cyt_P450"/>
</dbReference>
<keyword evidence="7" id="KW-0560">Oxidoreductase</keyword>
<sequence>MRLYLFGPFIAPHEATVDCQVGGYHVPAGTILLPNVWKLHRDPHLWGPDPEEFRPERFLAGGEGARVDARAQQFRYLPFGSGRRMCPGINLALPLMQLTLARLIHGFELGTPRGAPVDMGEMLGRTFALSKTTPLEFSCVVLVSAVDPVRGWVPYWASFAKLIPPLLPSRFEFEGAGARVRTVCVVTLLVSSVSNAAAAAMDLLLTCVYLLGLLALALLARSTWLAGGRASGKKGDQVVLRLPPESAGAWPLVGHLLLLERKEIAARTLGRMADKYGPVFMIRLGAKPALVISSQEAARECFTTYDKNFASRPRSAAGKYLAYDHSAILLAPYGATWRELKKVATVEILSPARLEKLRHVRVTEVDICMSKLHQLCEDGGGRAKVVDMMTFLMNTTFNIAVRMVVGKRYLDGSGAAQQMRQLKKALLEMVQLMDTFVPSDFVPCLEWFDLLGSIKAMKRTFNDFDAILATWVEEHRQRKRDESGDDAEGEQDFIDVMLSSFHDFAGLDTDTAIKSIILAVIGGGMDTSAGTITWALALLLNHRPVLDKVRHELDLHIGTTRNVGEKDIPNLVYLQAALKETMRLYPFGPFIAPHEATVDCQVGGYHVPAGTILLPNVWKLHRDPHLWGPDPEEFRPERFLAGGEGARVDARAQQFRYLPFGSGRRMCPGINLVLPLMQLTLARLIHGFELGTPRDEPVDMGEMLGRTFSLSKTTPLEVLITPRLQPYLYHH</sequence>
<gene>
    <name evidence="11" type="ORF">Taro_047255</name>
</gene>
<dbReference type="InterPro" id="IPR036396">
    <property type="entry name" value="Cyt_P450_sf"/>
</dbReference>
<evidence type="ECO:0000256" key="6">
    <source>
        <dbReference type="ARBA" id="ARBA00022989"/>
    </source>
</evidence>
<evidence type="ECO:0000313" key="12">
    <source>
        <dbReference type="Proteomes" id="UP000652761"/>
    </source>
</evidence>
<dbReference type="Pfam" id="PF00067">
    <property type="entry name" value="p450"/>
    <property type="match status" value="2"/>
</dbReference>
<dbReference type="PANTHER" id="PTHR47947">
    <property type="entry name" value="CYTOCHROME P450 82C3-RELATED"/>
    <property type="match status" value="1"/>
</dbReference>
<evidence type="ECO:0000256" key="3">
    <source>
        <dbReference type="ARBA" id="ARBA00022617"/>
    </source>
</evidence>
<evidence type="ECO:0000256" key="1">
    <source>
        <dbReference type="ARBA" id="ARBA00001971"/>
    </source>
</evidence>
<evidence type="ECO:0000256" key="8">
    <source>
        <dbReference type="ARBA" id="ARBA00023004"/>
    </source>
</evidence>
<dbReference type="PRINTS" id="PR00463">
    <property type="entry name" value="EP450I"/>
</dbReference>
<dbReference type="Proteomes" id="UP000652761">
    <property type="component" value="Unassembled WGS sequence"/>
</dbReference>
<evidence type="ECO:0000256" key="9">
    <source>
        <dbReference type="ARBA" id="ARBA00023136"/>
    </source>
</evidence>
<dbReference type="FunFam" id="1.10.630.10:FF:000026">
    <property type="entry name" value="Cytochrome P450 82C4"/>
    <property type="match status" value="1"/>
</dbReference>
<dbReference type="GO" id="GO:0016020">
    <property type="term" value="C:membrane"/>
    <property type="evidence" value="ECO:0007669"/>
    <property type="project" value="UniProtKB-SubCell"/>
</dbReference>
<reference evidence="11" key="1">
    <citation type="submission" date="2017-07" db="EMBL/GenBank/DDBJ databases">
        <title>Taro Niue Genome Assembly and Annotation.</title>
        <authorList>
            <person name="Atibalentja N."/>
            <person name="Keating K."/>
            <person name="Fields C.J."/>
        </authorList>
    </citation>
    <scope>NUCLEOTIDE SEQUENCE</scope>
    <source>
        <strain evidence="11">Niue_2</strain>
        <tissue evidence="11">Leaf</tissue>
    </source>
</reference>
<comment type="caution">
    <text evidence="11">The sequence shown here is derived from an EMBL/GenBank/DDBJ whole genome shotgun (WGS) entry which is preliminary data.</text>
</comment>
<evidence type="ECO:0000256" key="10">
    <source>
        <dbReference type="PIRSR" id="PIRSR602401-1"/>
    </source>
</evidence>
<evidence type="ECO:0000256" key="4">
    <source>
        <dbReference type="ARBA" id="ARBA00022692"/>
    </source>
</evidence>
<accession>A0A843X6Y9</accession>
<dbReference type="OrthoDB" id="2789670at2759"/>
<dbReference type="GO" id="GO:0004497">
    <property type="term" value="F:monooxygenase activity"/>
    <property type="evidence" value="ECO:0007669"/>
    <property type="project" value="InterPro"/>
</dbReference>
<dbReference type="GO" id="GO:0016705">
    <property type="term" value="F:oxidoreductase activity, acting on paired donors, with incorporation or reduction of molecular oxygen"/>
    <property type="evidence" value="ECO:0007669"/>
    <property type="project" value="InterPro"/>
</dbReference>
<dbReference type="EMBL" id="NMUH01006051">
    <property type="protein sequence ID" value="MQM14324.1"/>
    <property type="molecule type" value="Genomic_DNA"/>
</dbReference>
<evidence type="ECO:0000313" key="11">
    <source>
        <dbReference type="EMBL" id="MQM14324.1"/>
    </source>
</evidence>
<keyword evidence="8 10" id="KW-0408">Iron</keyword>
<comment type="subcellular location">
    <subcellularLocation>
        <location evidence="2">Membrane</location>
    </subcellularLocation>
</comment>
<dbReference type="InterPro" id="IPR017972">
    <property type="entry name" value="Cyt_P450_CS"/>
</dbReference>
<evidence type="ECO:0000256" key="2">
    <source>
        <dbReference type="ARBA" id="ARBA00004370"/>
    </source>
</evidence>
<evidence type="ECO:0000256" key="5">
    <source>
        <dbReference type="ARBA" id="ARBA00022723"/>
    </source>
</evidence>
<dbReference type="InterPro" id="IPR050651">
    <property type="entry name" value="Plant_Cytochrome_P450_Monoox"/>
</dbReference>
<name>A0A843X6Y9_COLES</name>